<comment type="caution">
    <text evidence="2">The sequence shown here is derived from an EMBL/GenBank/DDBJ whole genome shotgun (WGS) entry which is preliminary data.</text>
</comment>
<dbReference type="InterPro" id="IPR041329">
    <property type="entry name" value="YubB_C"/>
</dbReference>
<evidence type="ECO:0000313" key="3">
    <source>
        <dbReference type="Proteomes" id="UP000251341"/>
    </source>
</evidence>
<protein>
    <recommendedName>
        <fullName evidence="1">YubB ferredoxin-like domain-containing protein</fullName>
    </recommendedName>
</protein>
<sequence>MPNWCHTSLSVTGNPTRVAEFVEFAKSKTNDSVLSFENFVPMPPTLQTNAGSDGDIGFAAFHSETEWQVYLTYPWAKDHNIHDRKSLQEYVEKHRPDAKAQGQIYADNLTQHGAKHWYDWSITHWGTKWDACRATLEHHEDGEAVINFETAWSPATPVLLAISVKYPDLTFECSFHEEAGFFKFEATWLGGKQTSEVNLPND</sequence>
<accession>A0A315EEN2</accession>
<proteinExistence type="predicted"/>
<dbReference type="EMBL" id="NESP01000002">
    <property type="protein sequence ID" value="PUE56466.1"/>
    <property type="molecule type" value="Genomic_DNA"/>
</dbReference>
<organism evidence="2 3">
    <name type="scientific">Limnohabitans curvus</name>
    <dbReference type="NCBI Taxonomy" id="323423"/>
    <lineage>
        <taxon>Bacteria</taxon>
        <taxon>Pseudomonadati</taxon>
        <taxon>Pseudomonadota</taxon>
        <taxon>Betaproteobacteria</taxon>
        <taxon>Burkholderiales</taxon>
        <taxon>Comamonadaceae</taxon>
        <taxon>Limnohabitans</taxon>
    </lineage>
</organism>
<dbReference type="RefSeq" id="WP_108402994.1">
    <property type="nucleotide sequence ID" value="NZ_NESP01000002.1"/>
</dbReference>
<dbReference type="AlphaFoldDB" id="A0A315EEN2"/>
<evidence type="ECO:0000313" key="2">
    <source>
        <dbReference type="EMBL" id="PUE56466.1"/>
    </source>
</evidence>
<reference evidence="2 3" key="1">
    <citation type="submission" date="2017-04" db="EMBL/GenBank/DDBJ databases">
        <title>Unexpected and diverse lifestyles within the genus Limnohabitans.</title>
        <authorList>
            <person name="Kasalicky V."/>
            <person name="Mehrshad M."/>
            <person name="Andrei S.-A."/>
            <person name="Salcher M."/>
            <person name="Kratochvilova H."/>
            <person name="Simek K."/>
            <person name="Ghai R."/>
        </authorList>
    </citation>
    <scope>NUCLEOTIDE SEQUENCE [LARGE SCALE GENOMIC DNA]</scope>
    <source>
        <strain evidence="2 3">MWH-C5</strain>
    </source>
</reference>
<name>A0A315EEN2_9BURK</name>
<keyword evidence="3" id="KW-1185">Reference proteome</keyword>
<dbReference type="Pfam" id="PF18406">
    <property type="entry name" value="DUF1281_C"/>
    <property type="match status" value="1"/>
</dbReference>
<evidence type="ECO:0000259" key="1">
    <source>
        <dbReference type="Pfam" id="PF18406"/>
    </source>
</evidence>
<gene>
    <name evidence="2" type="ORF">B9Z44_14565</name>
</gene>
<dbReference type="Proteomes" id="UP000251341">
    <property type="component" value="Unassembled WGS sequence"/>
</dbReference>
<feature type="domain" description="YubB ferredoxin-like" evidence="1">
    <location>
        <begin position="136"/>
        <end position="182"/>
    </location>
</feature>